<keyword evidence="1" id="KW-1133">Transmembrane helix</keyword>
<proteinExistence type="predicted"/>
<name>A0ABV0NIB3_9TELE</name>
<dbReference type="Proteomes" id="UP001476798">
    <property type="component" value="Unassembled WGS sequence"/>
</dbReference>
<keyword evidence="1" id="KW-0812">Transmembrane</keyword>
<sequence>KQLGYSHQTGTVHFYYLVVHLFTFLADVMTRKQENNSLKICCRDLRSCELLQAGFSKRWMHLKKTFLVAITKNRHAVVMTIMRPCGKWATAVER</sequence>
<feature type="non-terminal residue" evidence="2">
    <location>
        <position position="1"/>
    </location>
</feature>
<organism evidence="2 3">
    <name type="scientific">Goodea atripinnis</name>
    <dbReference type="NCBI Taxonomy" id="208336"/>
    <lineage>
        <taxon>Eukaryota</taxon>
        <taxon>Metazoa</taxon>
        <taxon>Chordata</taxon>
        <taxon>Craniata</taxon>
        <taxon>Vertebrata</taxon>
        <taxon>Euteleostomi</taxon>
        <taxon>Actinopterygii</taxon>
        <taxon>Neopterygii</taxon>
        <taxon>Teleostei</taxon>
        <taxon>Neoteleostei</taxon>
        <taxon>Acanthomorphata</taxon>
        <taxon>Ovalentaria</taxon>
        <taxon>Atherinomorphae</taxon>
        <taxon>Cyprinodontiformes</taxon>
        <taxon>Goodeidae</taxon>
        <taxon>Goodea</taxon>
    </lineage>
</organism>
<keyword evidence="1" id="KW-0472">Membrane</keyword>
<gene>
    <name evidence="2" type="ORF">GOODEAATRI_006318</name>
</gene>
<reference evidence="2 3" key="1">
    <citation type="submission" date="2021-06" db="EMBL/GenBank/DDBJ databases">
        <authorList>
            <person name="Palmer J.M."/>
        </authorList>
    </citation>
    <scope>NUCLEOTIDE SEQUENCE [LARGE SCALE GENOMIC DNA]</scope>
    <source>
        <strain evidence="2 3">GA_2019</strain>
        <tissue evidence="2">Muscle</tissue>
    </source>
</reference>
<comment type="caution">
    <text evidence="2">The sequence shown here is derived from an EMBL/GenBank/DDBJ whole genome shotgun (WGS) entry which is preliminary data.</text>
</comment>
<dbReference type="EMBL" id="JAHRIO010040280">
    <property type="protein sequence ID" value="MEQ2171015.1"/>
    <property type="molecule type" value="Genomic_DNA"/>
</dbReference>
<keyword evidence="3" id="KW-1185">Reference proteome</keyword>
<accession>A0ABV0NIB3</accession>
<evidence type="ECO:0000313" key="3">
    <source>
        <dbReference type="Proteomes" id="UP001476798"/>
    </source>
</evidence>
<protein>
    <submittedName>
        <fullName evidence="2">Uncharacterized protein</fullName>
    </submittedName>
</protein>
<evidence type="ECO:0000256" key="1">
    <source>
        <dbReference type="SAM" id="Phobius"/>
    </source>
</evidence>
<evidence type="ECO:0000313" key="2">
    <source>
        <dbReference type="EMBL" id="MEQ2171015.1"/>
    </source>
</evidence>
<feature type="transmembrane region" description="Helical" evidence="1">
    <location>
        <begin position="12"/>
        <end position="30"/>
    </location>
</feature>